<evidence type="ECO:0000256" key="3">
    <source>
        <dbReference type="PROSITE-ProRule" id="PRU00339"/>
    </source>
</evidence>
<reference evidence="6" key="1">
    <citation type="submission" date="2008-04" db="EMBL/GenBank/DDBJ databases">
        <title>Complete sequence of chromosome of Nostoc punctiforme ATCC 29133.</title>
        <authorList>
            <consortium name="US DOE Joint Genome Institute"/>
            <person name="Copeland A."/>
            <person name="Lucas S."/>
            <person name="Lapidus A."/>
            <person name="Glavina del Rio T."/>
            <person name="Dalin E."/>
            <person name="Tice H."/>
            <person name="Pitluck S."/>
            <person name="Chain P."/>
            <person name="Malfatti S."/>
            <person name="Shin M."/>
            <person name="Vergez L."/>
            <person name="Schmutz J."/>
            <person name="Larimer F."/>
            <person name="Land M."/>
            <person name="Hauser L."/>
            <person name="Kyrpides N."/>
            <person name="Kim E."/>
            <person name="Meeks J.C."/>
            <person name="Elhai J."/>
            <person name="Campbell E.L."/>
            <person name="Thiel T."/>
            <person name="Longmire J."/>
            <person name="Potts M."/>
            <person name="Atlas R."/>
        </authorList>
    </citation>
    <scope>NUCLEOTIDE SEQUENCE [LARGE SCALE GENOMIC DNA]</scope>
    <source>
        <strain evidence="6">ATCC 29133 / PCC 73102</strain>
    </source>
</reference>
<sequence>MLRRISQSLKRLLKRLIESKQASSLKGARGHNLVEILPELTNADLEQLFIQLLEGVHQARGRQWALRYLQRVENRIPAERWIDWLVTFGESLLASPAPNPLLASQMVQLGELGVGRIGDVAYDIGIRMMQNSPTQIEDEENYPEAGLEITPEQYGVEIAPGEELIGNLGEQLWEYDEPDVIETTPGEELIRNLGEQLWEYDEPDVVEITPGEELIRNLGEQLWEYDEPDVVEITTDEEIIPISPGQELIRSLGEQLWEYNVPDVEPITPASENVSFEETFTENLEELVLEYEREEAQTTIPANLPLPAKEDSITSLAQLRFDDEEVVQSTTGVNLLSTRPRSELTTSSPSVENWDSALTNLEPNVANTLDELWVKLDQSTNLVQQLASNLAVQSSNSPGIIERHSNNPITNAQGWFYQGLSQAKTGDLLGAIASYDRAIELQPEFSEYWFNRGLILFHLERFEEAIASYETAIELKPDFYKAWYNRGGTLGELGYFEEAIASFDKAIEVKPDYQEAWSSKGLALLKLGWLPEAIYSYDQALHLEPEDQENWYHRGIALAVGEQFAEAIISYDKALEINPEYHEVWIDRGVVLFNLGRWSEAIASWDKALSVQADFYLAWYNRGIALDNLGRRQEAIASYRQAIAIKPDFHLAWYNQAVALFYLEQFAEAIACYDNALEIKQDYWEAWIGRGTAIGNLVNSDALLNLSSNITAANPALQQGGYEGKLASYEEGLKHLRTDTHPEGWGRLHLAIANTYYDQGKKHPNPRDYWRKAASEYHQALLTLTLEYFPLFHLEVLQSLSKVLMGLGQTTQVQELLQRGTDLLRQLLSEETRSDESKKQLALKFAGFDQLAVDLAVESGDLVEAWEIAEQGKNACLNWLLSGWNNNFYSPHYGAIQQLFNPTTAIIYWHISPVALHTFILKDQAPSPILLFTPMQDAGAIPLGEDAIRLNELPLPEAVQRLIEFENWLEDWHQQYQEYRTTAQDKESKSQHSWRVDMEQKLVQLYGILNISTIAQELEGITQLVLIPHRDLYRLPIHTLFHLSSPSQEELPNVESNFTVTYLPSAQIGLSIRTEDIWQWQNQLLLSVEHPESAGYPPLKFAKLESEVVSQMFNNIQRIQGAEATKNIVENALFDNYNIFHFTGHVTNNLAEPKKSELALAGEEKLTLDEIYQQNLSTYNLITLSACENLSINNHTISSEYVSLASSFVSQGVPHIVSTLWSVESSASALVMIEFYRRLQLNKSAVTALAEATRWLKELTAGELTKWYEDILNNLHPEELRIQTYLATQLYRNSKMASDKNLYNHPYYWAAFTITGKPN</sequence>
<keyword evidence="1" id="KW-0677">Repeat</keyword>
<dbReference type="GO" id="GO:0009279">
    <property type="term" value="C:cell outer membrane"/>
    <property type="evidence" value="ECO:0007669"/>
    <property type="project" value="TreeGrafter"/>
</dbReference>
<reference evidence="5 6" key="2">
    <citation type="journal article" date="2013" name="Plant Physiol.">
        <title>A Nostoc punctiforme Sugar Transporter Necessary to Establish a Cyanobacterium-Plant Symbiosis.</title>
        <authorList>
            <person name="Ekman M."/>
            <person name="Picossi S."/>
            <person name="Campbell E.L."/>
            <person name="Meeks J.C."/>
            <person name="Flores E."/>
        </authorList>
    </citation>
    <scope>NUCLEOTIDE SEQUENCE [LARGE SCALE GENOMIC DNA]</scope>
    <source>
        <strain evidence="6">ATCC 29133 / PCC 73102</strain>
    </source>
</reference>
<gene>
    <name evidence="5" type="ordered locus">Npun_R4121</name>
</gene>
<protein>
    <submittedName>
        <fullName evidence="5">TPR repeat-containing protein</fullName>
    </submittedName>
</protein>
<dbReference type="PANTHER" id="PTHR44858">
    <property type="entry name" value="TETRATRICOPEPTIDE REPEAT PROTEIN 6"/>
    <property type="match status" value="1"/>
</dbReference>
<organism evidence="5 6">
    <name type="scientific">Nostoc punctiforme (strain ATCC 29133 / PCC 73102)</name>
    <dbReference type="NCBI Taxonomy" id="63737"/>
    <lineage>
        <taxon>Bacteria</taxon>
        <taxon>Bacillati</taxon>
        <taxon>Cyanobacteriota</taxon>
        <taxon>Cyanophyceae</taxon>
        <taxon>Nostocales</taxon>
        <taxon>Nostocaceae</taxon>
        <taxon>Nostoc</taxon>
    </lineage>
</organism>
<feature type="repeat" description="TPR" evidence="3">
    <location>
        <begin position="582"/>
        <end position="615"/>
    </location>
</feature>
<dbReference type="InterPro" id="IPR019734">
    <property type="entry name" value="TPR_rpt"/>
</dbReference>
<keyword evidence="6" id="KW-1185">Reference proteome</keyword>
<dbReference type="STRING" id="63737.Npun_R4121"/>
<dbReference type="InterPro" id="IPR011990">
    <property type="entry name" value="TPR-like_helical_dom_sf"/>
</dbReference>
<evidence type="ECO:0000313" key="5">
    <source>
        <dbReference type="EMBL" id="ACC82499.1"/>
    </source>
</evidence>
<evidence type="ECO:0000259" key="4">
    <source>
        <dbReference type="Pfam" id="PF12770"/>
    </source>
</evidence>
<dbReference type="Gene3D" id="1.25.40.10">
    <property type="entry name" value="Tetratricopeptide repeat domain"/>
    <property type="match status" value="3"/>
</dbReference>
<feature type="repeat" description="TPR" evidence="3">
    <location>
        <begin position="548"/>
        <end position="581"/>
    </location>
</feature>
<dbReference type="EMBL" id="CP001037">
    <property type="protein sequence ID" value="ACC82499.1"/>
    <property type="molecule type" value="Genomic_DNA"/>
</dbReference>
<dbReference type="Pfam" id="PF13432">
    <property type="entry name" value="TPR_16"/>
    <property type="match status" value="3"/>
</dbReference>
<accession>B2J7Q4</accession>
<feature type="repeat" description="TPR" evidence="3">
    <location>
        <begin position="514"/>
        <end position="547"/>
    </location>
</feature>
<feature type="repeat" description="TPR" evidence="3">
    <location>
        <begin position="616"/>
        <end position="649"/>
    </location>
</feature>
<keyword evidence="2 3" id="KW-0802">TPR repeat</keyword>
<name>B2J7Q4_NOSP7</name>
<dbReference type="SUPFAM" id="SSF48452">
    <property type="entry name" value="TPR-like"/>
    <property type="match status" value="2"/>
</dbReference>
<dbReference type="GO" id="GO:0046813">
    <property type="term" value="P:receptor-mediated virion attachment to host cell"/>
    <property type="evidence" value="ECO:0007669"/>
    <property type="project" value="TreeGrafter"/>
</dbReference>
<dbReference type="PROSITE" id="PS50293">
    <property type="entry name" value="TPR_REGION"/>
    <property type="match status" value="3"/>
</dbReference>
<feature type="repeat" description="TPR" evidence="3">
    <location>
        <begin position="446"/>
        <end position="479"/>
    </location>
</feature>
<dbReference type="Pfam" id="PF12770">
    <property type="entry name" value="CHAT"/>
    <property type="match status" value="1"/>
</dbReference>
<feature type="repeat" description="TPR" evidence="3">
    <location>
        <begin position="412"/>
        <end position="445"/>
    </location>
</feature>
<feature type="domain" description="CHAT" evidence="4">
    <location>
        <begin position="1003"/>
        <end position="1316"/>
    </location>
</feature>
<feature type="repeat" description="TPR" evidence="3">
    <location>
        <begin position="480"/>
        <end position="513"/>
    </location>
</feature>
<dbReference type="InterPro" id="IPR050498">
    <property type="entry name" value="Ycf3"/>
</dbReference>
<dbReference type="PROSITE" id="PS50005">
    <property type="entry name" value="TPR"/>
    <property type="match status" value="8"/>
</dbReference>
<dbReference type="InterPro" id="IPR024983">
    <property type="entry name" value="CHAT_dom"/>
</dbReference>
<dbReference type="HOGENOM" id="CLU_003728_15_0_3"/>
<dbReference type="RefSeq" id="WP_012410466.1">
    <property type="nucleotide sequence ID" value="NC_010628.1"/>
</dbReference>
<feature type="repeat" description="TPR" evidence="3">
    <location>
        <begin position="650"/>
        <end position="683"/>
    </location>
</feature>
<dbReference type="Pfam" id="PF13181">
    <property type="entry name" value="TPR_8"/>
    <property type="match status" value="1"/>
</dbReference>
<dbReference type="SMART" id="SM00028">
    <property type="entry name" value="TPR"/>
    <property type="match status" value="8"/>
</dbReference>
<evidence type="ECO:0000313" key="6">
    <source>
        <dbReference type="Proteomes" id="UP000001191"/>
    </source>
</evidence>
<proteinExistence type="predicted"/>
<evidence type="ECO:0000256" key="2">
    <source>
        <dbReference type="ARBA" id="ARBA00022803"/>
    </source>
</evidence>
<dbReference type="Pfam" id="PF00515">
    <property type="entry name" value="TPR_1"/>
    <property type="match status" value="1"/>
</dbReference>
<dbReference type="EnsemblBacteria" id="ACC82499">
    <property type="protein sequence ID" value="ACC82499"/>
    <property type="gene ID" value="Npun_R4121"/>
</dbReference>
<dbReference type="PhylomeDB" id="B2J7Q4"/>
<dbReference type="PANTHER" id="PTHR44858:SF1">
    <property type="entry name" value="UDP-N-ACETYLGLUCOSAMINE--PEPTIDE N-ACETYLGLUCOSAMINYLTRANSFERASE SPINDLY-RELATED"/>
    <property type="match status" value="1"/>
</dbReference>
<dbReference type="OrthoDB" id="3882674at2"/>
<dbReference type="Proteomes" id="UP000001191">
    <property type="component" value="Chromosome"/>
</dbReference>
<evidence type="ECO:0000256" key="1">
    <source>
        <dbReference type="ARBA" id="ARBA00022737"/>
    </source>
</evidence>
<dbReference type="eggNOG" id="COG4995">
    <property type="taxonomic scope" value="Bacteria"/>
</dbReference>
<dbReference type="KEGG" id="npu:Npun_R4121"/>
<dbReference type="eggNOG" id="COG0457">
    <property type="taxonomic scope" value="Bacteria"/>
</dbReference>